<dbReference type="PANTHER" id="PTHR46889:SF4">
    <property type="entry name" value="TRANSPOSASE INSO FOR INSERTION SEQUENCE ELEMENT IS911B-RELATED"/>
    <property type="match status" value="1"/>
</dbReference>
<dbReference type="Pfam" id="PF01527">
    <property type="entry name" value="HTH_Tnp_1"/>
    <property type="match status" value="1"/>
</dbReference>
<dbReference type="EMBL" id="JAGSPM010000015">
    <property type="protein sequence ID" value="MBR7748376.1"/>
    <property type="molecule type" value="Genomic_DNA"/>
</dbReference>
<dbReference type="AlphaFoldDB" id="A0A941DHW5"/>
<dbReference type="Pfam" id="PF13276">
    <property type="entry name" value="HTH_21"/>
    <property type="match status" value="1"/>
</dbReference>
<feature type="domain" description="Integrase catalytic" evidence="2">
    <location>
        <begin position="203"/>
        <end position="378"/>
    </location>
</feature>
<dbReference type="NCBIfam" id="NF033516">
    <property type="entry name" value="transpos_IS3"/>
    <property type="match status" value="1"/>
</dbReference>
<keyword evidence="1" id="KW-0175">Coiled coil</keyword>
<sequence>MRKSRFTEEFKAEAIKQVKERGHKVVDVAQRLGVSDKSLYLWIRQSSGKQSSSANDSVAALKAEMARLKAELKRTTEERDNLKKGRRVLCQGVRVKYAFIDSHRSHFRLTSMCRVLKVNRSGFYAWKKNPLSKRAQENAQILTDIKQSYVESGGIYGSPRIHKDLKEAGVACSENRVAKIMRNAQLKSARGYRKPRFKAGKPTIAAPNRLEQCFNVDEADTAWVTDITYIRTYEGWLYLAVVIDLYSRAVVGWSMKSTMATEIVLDALLMAVWRRHPKHPIIIHSDQGSQFGSDDFARWCKEHQLIPSMSRRGNCYDNAVAESFFSNLKKERVRRKIYATREEARSDIFDCIEVFYNRKRRHSHLNQMSPLAFEQQQFGS</sequence>
<evidence type="ECO:0000313" key="3">
    <source>
        <dbReference type="EMBL" id="MBR7748376.1"/>
    </source>
</evidence>
<dbReference type="SUPFAM" id="SSF53098">
    <property type="entry name" value="Ribonuclease H-like"/>
    <property type="match status" value="1"/>
</dbReference>
<name>A0A941DHW5_9BURK</name>
<gene>
    <name evidence="3" type="ORF">KDM92_17455</name>
</gene>
<dbReference type="Proteomes" id="UP000680158">
    <property type="component" value="Unassembled WGS sequence"/>
</dbReference>
<dbReference type="GO" id="GO:0003677">
    <property type="term" value="F:DNA binding"/>
    <property type="evidence" value="ECO:0007669"/>
    <property type="project" value="InterPro"/>
</dbReference>
<dbReference type="Pfam" id="PF13333">
    <property type="entry name" value="rve_2"/>
    <property type="match status" value="1"/>
</dbReference>
<organism evidence="3 4">
    <name type="scientific">Undibacterium baiyunense</name>
    <dbReference type="NCBI Taxonomy" id="2828731"/>
    <lineage>
        <taxon>Bacteria</taxon>
        <taxon>Pseudomonadati</taxon>
        <taxon>Pseudomonadota</taxon>
        <taxon>Betaproteobacteria</taxon>
        <taxon>Burkholderiales</taxon>
        <taxon>Oxalobacteraceae</taxon>
        <taxon>Undibacterium</taxon>
    </lineage>
</organism>
<dbReference type="Gene3D" id="3.30.420.10">
    <property type="entry name" value="Ribonuclease H-like superfamily/Ribonuclease H"/>
    <property type="match status" value="1"/>
</dbReference>
<dbReference type="InterPro" id="IPR048020">
    <property type="entry name" value="Transpos_IS3"/>
</dbReference>
<dbReference type="GO" id="GO:0004803">
    <property type="term" value="F:transposase activity"/>
    <property type="evidence" value="ECO:0007669"/>
    <property type="project" value="InterPro"/>
</dbReference>
<reference evidence="3 4" key="1">
    <citation type="submission" date="2021-04" db="EMBL/GenBank/DDBJ databases">
        <title>novel species isolated from subtropical streams in China.</title>
        <authorList>
            <person name="Lu H."/>
        </authorList>
    </citation>
    <scope>NUCLEOTIDE SEQUENCE [LARGE SCALE GENOMIC DNA]</scope>
    <source>
        <strain evidence="3 4">BYS107W</strain>
    </source>
</reference>
<dbReference type="InterPro" id="IPR001584">
    <property type="entry name" value="Integrase_cat-core"/>
</dbReference>
<keyword evidence="4" id="KW-1185">Reference proteome</keyword>
<dbReference type="GO" id="GO:0006313">
    <property type="term" value="P:DNA transposition"/>
    <property type="evidence" value="ECO:0007669"/>
    <property type="project" value="InterPro"/>
</dbReference>
<dbReference type="SUPFAM" id="SSF46689">
    <property type="entry name" value="Homeodomain-like"/>
    <property type="match status" value="1"/>
</dbReference>
<dbReference type="Pfam" id="PF00665">
    <property type="entry name" value="rve"/>
    <property type="match status" value="1"/>
</dbReference>
<accession>A0A941DHW5</accession>
<evidence type="ECO:0000256" key="1">
    <source>
        <dbReference type="SAM" id="Coils"/>
    </source>
</evidence>
<dbReference type="InterPro" id="IPR050900">
    <property type="entry name" value="Transposase_IS3/IS150/IS904"/>
</dbReference>
<proteinExistence type="predicted"/>
<protein>
    <submittedName>
        <fullName evidence="3">IS3 family transposase</fullName>
    </submittedName>
</protein>
<dbReference type="Gene3D" id="1.10.10.60">
    <property type="entry name" value="Homeodomain-like"/>
    <property type="match status" value="1"/>
</dbReference>
<feature type="coiled-coil region" evidence="1">
    <location>
        <begin position="51"/>
        <end position="85"/>
    </location>
</feature>
<comment type="caution">
    <text evidence="3">The sequence shown here is derived from an EMBL/GenBank/DDBJ whole genome shotgun (WGS) entry which is preliminary data.</text>
</comment>
<dbReference type="InterPro" id="IPR025948">
    <property type="entry name" value="HTH-like_dom"/>
</dbReference>
<dbReference type="InterPro" id="IPR012337">
    <property type="entry name" value="RNaseH-like_sf"/>
</dbReference>
<dbReference type="InterPro" id="IPR002514">
    <property type="entry name" value="Transposase_8"/>
</dbReference>
<dbReference type="InterPro" id="IPR009057">
    <property type="entry name" value="Homeodomain-like_sf"/>
</dbReference>
<dbReference type="InterPro" id="IPR036397">
    <property type="entry name" value="RNaseH_sf"/>
</dbReference>
<evidence type="ECO:0000259" key="2">
    <source>
        <dbReference type="PROSITE" id="PS50994"/>
    </source>
</evidence>
<dbReference type="GO" id="GO:0015074">
    <property type="term" value="P:DNA integration"/>
    <property type="evidence" value="ECO:0007669"/>
    <property type="project" value="InterPro"/>
</dbReference>
<evidence type="ECO:0000313" key="4">
    <source>
        <dbReference type="Proteomes" id="UP000680158"/>
    </source>
</evidence>
<dbReference type="PROSITE" id="PS50994">
    <property type="entry name" value="INTEGRASE"/>
    <property type="match status" value="1"/>
</dbReference>
<dbReference type="PANTHER" id="PTHR46889">
    <property type="entry name" value="TRANSPOSASE INSF FOR INSERTION SEQUENCE IS3B-RELATED"/>
    <property type="match status" value="1"/>
</dbReference>